<dbReference type="EMBL" id="FQVN01000003">
    <property type="protein sequence ID" value="SHF31640.1"/>
    <property type="molecule type" value="Genomic_DNA"/>
</dbReference>
<dbReference type="InterPro" id="IPR003812">
    <property type="entry name" value="Fido"/>
</dbReference>
<dbReference type="PROSITE" id="PS51459">
    <property type="entry name" value="FIDO"/>
    <property type="match status" value="1"/>
</dbReference>
<dbReference type="STRING" id="2017.SAMN05444320_103194"/>
<evidence type="ECO:0000313" key="2">
    <source>
        <dbReference type="EMBL" id="SHF31640.1"/>
    </source>
</evidence>
<reference evidence="2 3" key="1">
    <citation type="submission" date="2016-11" db="EMBL/GenBank/DDBJ databases">
        <authorList>
            <person name="Jaros S."/>
            <person name="Januszkiewicz K."/>
            <person name="Wedrychowicz H."/>
        </authorList>
    </citation>
    <scope>NUCLEOTIDE SEQUENCE [LARGE SCALE GENOMIC DNA]</scope>
    <source>
        <strain evidence="2 3">DSM 44523</strain>
    </source>
</reference>
<dbReference type="InterPro" id="IPR036597">
    <property type="entry name" value="Fido-like_dom_sf"/>
</dbReference>
<evidence type="ECO:0000313" key="3">
    <source>
        <dbReference type="Proteomes" id="UP000184501"/>
    </source>
</evidence>
<dbReference type="AlphaFoldDB" id="A0A1M5AMZ2"/>
<dbReference type="Pfam" id="PF02661">
    <property type="entry name" value="Fic"/>
    <property type="match status" value="1"/>
</dbReference>
<gene>
    <name evidence="2" type="ORF">SAMN05444320_103194</name>
</gene>
<organism evidence="2 3">
    <name type="scientific">Streptoalloteichus hindustanus</name>
    <dbReference type="NCBI Taxonomy" id="2017"/>
    <lineage>
        <taxon>Bacteria</taxon>
        <taxon>Bacillati</taxon>
        <taxon>Actinomycetota</taxon>
        <taxon>Actinomycetes</taxon>
        <taxon>Pseudonocardiales</taxon>
        <taxon>Pseudonocardiaceae</taxon>
        <taxon>Streptoalloteichus</taxon>
    </lineage>
</organism>
<protein>
    <submittedName>
        <fullName evidence="2">Death on curing protein</fullName>
    </submittedName>
</protein>
<evidence type="ECO:0000259" key="1">
    <source>
        <dbReference type="PROSITE" id="PS51459"/>
    </source>
</evidence>
<sequence>MSGDPRYPTLDDAVALATAFLGEPPEVRDWGMLQAALDRPRTTLFGADAYPELADKAGALLHSLARNHPLIDGNKRLAWISVKYLVRLNGHNIHLPSTDDGYDLVISAAEGTADAAGLSRTIGGWMRPLPQR</sequence>
<feature type="domain" description="Fido" evidence="1">
    <location>
        <begin position="8"/>
        <end position="128"/>
    </location>
</feature>
<dbReference type="Gene3D" id="1.20.120.1870">
    <property type="entry name" value="Fic/DOC protein, Fido domain"/>
    <property type="match status" value="1"/>
</dbReference>
<keyword evidence="3" id="KW-1185">Reference proteome</keyword>
<dbReference type="OrthoDB" id="9802752at2"/>
<dbReference type="PANTHER" id="PTHR39426">
    <property type="entry name" value="HOMOLOGY TO DEATH-ON-CURING PROTEIN OF PHAGE P1"/>
    <property type="match status" value="1"/>
</dbReference>
<dbReference type="InterPro" id="IPR053737">
    <property type="entry name" value="Type_II_TA_Toxin"/>
</dbReference>
<accession>A0A1M5AMZ2</accession>
<dbReference type="GO" id="GO:0016301">
    <property type="term" value="F:kinase activity"/>
    <property type="evidence" value="ECO:0007669"/>
    <property type="project" value="InterPro"/>
</dbReference>
<dbReference type="PANTHER" id="PTHR39426:SF1">
    <property type="entry name" value="HOMOLOGY TO DEATH-ON-CURING PROTEIN OF PHAGE P1"/>
    <property type="match status" value="1"/>
</dbReference>
<dbReference type="Proteomes" id="UP000184501">
    <property type="component" value="Unassembled WGS sequence"/>
</dbReference>
<name>A0A1M5AMZ2_STRHI</name>
<dbReference type="RefSeq" id="WP_073481399.1">
    <property type="nucleotide sequence ID" value="NZ_FQVN01000003.1"/>
</dbReference>
<dbReference type="SUPFAM" id="SSF140931">
    <property type="entry name" value="Fic-like"/>
    <property type="match status" value="1"/>
</dbReference>
<proteinExistence type="predicted"/>
<dbReference type="InterPro" id="IPR006440">
    <property type="entry name" value="Doc"/>
</dbReference>